<dbReference type="Proteomes" id="UP000032735">
    <property type="component" value="Chromosome"/>
</dbReference>
<dbReference type="HOGENOM" id="CLU_3086353_0_0_6"/>
<proteinExistence type="predicted"/>
<dbReference type="KEGG" id="xpo:XPG1_2030"/>
<dbReference type="AlphaFoldDB" id="A0A068R6D7"/>
<dbReference type="EMBL" id="FO704551">
    <property type="protein sequence ID" value="CDG21685.1"/>
    <property type="molecule type" value="Genomic_DNA"/>
</dbReference>
<keyword evidence="2" id="KW-1185">Reference proteome</keyword>
<name>A0A068R6D7_9GAMM</name>
<organism evidence="1 2">
    <name type="scientific">Xenorhabdus poinarii G6</name>
    <dbReference type="NCBI Taxonomy" id="1354304"/>
    <lineage>
        <taxon>Bacteria</taxon>
        <taxon>Pseudomonadati</taxon>
        <taxon>Pseudomonadota</taxon>
        <taxon>Gammaproteobacteria</taxon>
        <taxon>Enterobacterales</taxon>
        <taxon>Morganellaceae</taxon>
        <taxon>Xenorhabdus</taxon>
    </lineage>
</organism>
<accession>A0A068R6D7</accession>
<reference evidence="1 2" key="1">
    <citation type="submission" date="2013-07" db="EMBL/GenBank/DDBJ databases">
        <authorList>
            <person name="Genoscope - CEA"/>
        </authorList>
    </citation>
    <scope>NUCLEOTIDE SEQUENCE [LARGE SCALE GENOMIC DNA]</scope>
    <source>
        <strain evidence="1 2">G6</strain>
    </source>
</reference>
<evidence type="ECO:0000313" key="1">
    <source>
        <dbReference type="EMBL" id="CDG21685.1"/>
    </source>
</evidence>
<dbReference type="STRING" id="1354304.XPG1_2030"/>
<evidence type="ECO:0000313" key="2">
    <source>
        <dbReference type="Proteomes" id="UP000032735"/>
    </source>
</evidence>
<protein>
    <submittedName>
        <fullName evidence="1">Uncharacterized protein</fullName>
    </submittedName>
</protein>
<sequence length="52" mass="6300">MWLAIKSYSFVIGTEKWQYYSAEVIYLAVHKASDYMIKKINIFYDYFAIMVF</sequence>
<gene>
    <name evidence="1" type="ORF">XPG1_2030</name>
</gene>